<evidence type="ECO:0000313" key="1">
    <source>
        <dbReference type="EMBL" id="PLW50544.1"/>
    </source>
</evidence>
<reference evidence="1 2" key="1">
    <citation type="submission" date="2017-11" db="EMBL/GenBank/DDBJ databases">
        <title>De novo assembly and phasing of dikaryotic genomes from two isolates of Puccinia coronata f. sp. avenae, the causal agent of oat crown rust.</title>
        <authorList>
            <person name="Miller M.E."/>
            <person name="Zhang Y."/>
            <person name="Omidvar V."/>
            <person name="Sperschneider J."/>
            <person name="Schwessinger B."/>
            <person name="Raley C."/>
            <person name="Palmer J.M."/>
            <person name="Garnica D."/>
            <person name="Upadhyaya N."/>
            <person name="Rathjen J."/>
            <person name="Taylor J.M."/>
            <person name="Park R.F."/>
            <person name="Dodds P.N."/>
            <person name="Hirsch C.D."/>
            <person name="Kianian S.F."/>
            <person name="Figueroa M."/>
        </authorList>
    </citation>
    <scope>NUCLEOTIDE SEQUENCE [LARGE SCALE GENOMIC DNA]</scope>
    <source>
        <strain evidence="1">12SD80</strain>
    </source>
</reference>
<comment type="caution">
    <text evidence="1">The sequence shown here is derived from an EMBL/GenBank/DDBJ whole genome shotgun (WGS) entry which is preliminary data.</text>
</comment>
<gene>
    <name evidence="1" type="ORF">PCASD_01391</name>
</gene>
<proteinExistence type="predicted"/>
<organism evidence="1 2">
    <name type="scientific">Puccinia coronata f. sp. avenae</name>
    <dbReference type="NCBI Taxonomy" id="200324"/>
    <lineage>
        <taxon>Eukaryota</taxon>
        <taxon>Fungi</taxon>
        <taxon>Dikarya</taxon>
        <taxon>Basidiomycota</taxon>
        <taxon>Pucciniomycotina</taxon>
        <taxon>Pucciniomycetes</taxon>
        <taxon>Pucciniales</taxon>
        <taxon>Pucciniaceae</taxon>
        <taxon>Puccinia</taxon>
    </lineage>
</organism>
<sequence>MDLPPIFQASQIDADTLRSAMSKLNELNERLLFIYGHPGVPPEKSLVEKLSTSANKDNVKFGKAVVKGFAEAIEDVFQRLRSSTNLSPPLHHLRPAVINCILRMLRYLHKYELIPVETEKKIQRELNSPASLQWIAKEMQDVFMENTRYDNSRHYLLTELEFLQNHPQLSQFYGVYEGLGTTEQHLVLFYSLKNSMLKDYLISFPSNGNPRENAPIQMKWHLDLFDKMEQILLKEIGEPSPEASHSTTVKGYPGLKHEILNVMQFLVDPHTEAQLDGTQLHHLMRYSFLPLEFLQRKLGSNYIKQIGIRAHECNMEDVKMIYDVMKVTGQIDVWRVIRGDYKNFREVNEAFQYEVDLPEVIRARKIFFKSQLAESEKEYRRVIGTIRASPTGRLLLEKNQYIRMNIDEWD</sequence>
<protein>
    <submittedName>
        <fullName evidence="1">Uncharacterized protein</fullName>
    </submittedName>
</protein>
<accession>A0A2N5VKM4</accession>
<dbReference type="AlphaFoldDB" id="A0A2N5VKM4"/>
<evidence type="ECO:0000313" key="2">
    <source>
        <dbReference type="Proteomes" id="UP000235392"/>
    </source>
</evidence>
<dbReference type="EMBL" id="PGCI01000010">
    <property type="protein sequence ID" value="PLW50544.1"/>
    <property type="molecule type" value="Genomic_DNA"/>
</dbReference>
<name>A0A2N5VKM4_9BASI</name>
<dbReference type="Proteomes" id="UP000235392">
    <property type="component" value="Unassembled WGS sequence"/>
</dbReference>